<dbReference type="PROSITE" id="PS50113">
    <property type="entry name" value="PAC"/>
    <property type="match status" value="1"/>
</dbReference>
<evidence type="ECO:0000256" key="4">
    <source>
        <dbReference type="PROSITE-ProRule" id="PRU00284"/>
    </source>
</evidence>
<keyword evidence="4" id="KW-0807">Transducer</keyword>
<evidence type="ECO:0000259" key="8">
    <source>
        <dbReference type="PROSITE" id="PS50885"/>
    </source>
</evidence>
<dbReference type="GO" id="GO:0006935">
    <property type="term" value="P:chemotaxis"/>
    <property type="evidence" value="ECO:0007669"/>
    <property type="project" value="UniProtKB-KW"/>
</dbReference>
<accession>A0A8E2VNP2</accession>
<evidence type="ECO:0000259" key="7">
    <source>
        <dbReference type="PROSITE" id="PS50113"/>
    </source>
</evidence>
<feature type="domain" description="PAC" evidence="7">
    <location>
        <begin position="91"/>
        <end position="143"/>
    </location>
</feature>
<dbReference type="PANTHER" id="PTHR43531">
    <property type="entry name" value="PROTEIN ICFG"/>
    <property type="match status" value="1"/>
</dbReference>
<dbReference type="GO" id="GO:0004888">
    <property type="term" value="F:transmembrane signaling receptor activity"/>
    <property type="evidence" value="ECO:0007669"/>
    <property type="project" value="InterPro"/>
</dbReference>
<dbReference type="NCBIfam" id="TIGR00229">
    <property type="entry name" value="sensory_box"/>
    <property type="match status" value="1"/>
</dbReference>
<protein>
    <submittedName>
        <fullName evidence="9">Methyl-accepting chemotaxis sensory transducer with Pas/Pac sensor</fullName>
    </submittedName>
</protein>
<dbReference type="PROSITE" id="PS50111">
    <property type="entry name" value="CHEMOTAXIS_TRANSDUC_2"/>
    <property type="match status" value="1"/>
</dbReference>
<keyword evidence="10" id="KW-1185">Reference proteome</keyword>
<dbReference type="FunFam" id="1.10.287.950:FF:000001">
    <property type="entry name" value="Methyl-accepting chemotaxis sensory transducer"/>
    <property type="match status" value="1"/>
</dbReference>
<dbReference type="InterPro" id="IPR013655">
    <property type="entry name" value="PAS_fold_3"/>
</dbReference>
<name>A0A8E2VNP2_9RHOB</name>
<organism evidence="9 10">
    <name type="scientific">Rhodovulum kholense</name>
    <dbReference type="NCBI Taxonomy" id="453584"/>
    <lineage>
        <taxon>Bacteria</taxon>
        <taxon>Pseudomonadati</taxon>
        <taxon>Pseudomonadota</taxon>
        <taxon>Alphaproteobacteria</taxon>
        <taxon>Rhodobacterales</taxon>
        <taxon>Paracoccaceae</taxon>
        <taxon>Rhodovulum</taxon>
    </lineage>
</organism>
<dbReference type="InterPro" id="IPR001610">
    <property type="entry name" value="PAC"/>
</dbReference>
<dbReference type="Pfam" id="PF08447">
    <property type="entry name" value="PAS_3"/>
    <property type="match status" value="1"/>
</dbReference>
<evidence type="ECO:0000259" key="5">
    <source>
        <dbReference type="PROSITE" id="PS50111"/>
    </source>
</evidence>
<evidence type="ECO:0000313" key="10">
    <source>
        <dbReference type="Proteomes" id="UP000244037"/>
    </source>
</evidence>
<dbReference type="Gene3D" id="1.10.287.950">
    <property type="entry name" value="Methyl-accepting chemotaxis protein"/>
    <property type="match status" value="1"/>
</dbReference>
<evidence type="ECO:0000256" key="3">
    <source>
        <dbReference type="ARBA" id="ARBA00029447"/>
    </source>
</evidence>
<dbReference type="InterPro" id="IPR000014">
    <property type="entry name" value="PAS"/>
</dbReference>
<dbReference type="InterPro" id="IPR035965">
    <property type="entry name" value="PAS-like_dom_sf"/>
</dbReference>
<dbReference type="EMBL" id="QAYC01000002">
    <property type="protein sequence ID" value="PTW51219.1"/>
    <property type="molecule type" value="Genomic_DNA"/>
</dbReference>
<dbReference type="PROSITE" id="PS50885">
    <property type="entry name" value="HAMP"/>
    <property type="match status" value="1"/>
</dbReference>
<feature type="domain" description="HAMP" evidence="8">
    <location>
        <begin position="138"/>
        <end position="184"/>
    </location>
</feature>
<dbReference type="SMART" id="SM00086">
    <property type="entry name" value="PAC"/>
    <property type="match status" value="1"/>
</dbReference>
<dbReference type="SMART" id="SM00304">
    <property type="entry name" value="HAMP"/>
    <property type="match status" value="1"/>
</dbReference>
<dbReference type="SMART" id="SM00283">
    <property type="entry name" value="MA"/>
    <property type="match status" value="1"/>
</dbReference>
<dbReference type="Pfam" id="PF00015">
    <property type="entry name" value="MCPsignal"/>
    <property type="match status" value="1"/>
</dbReference>
<dbReference type="PRINTS" id="PR00260">
    <property type="entry name" value="CHEMTRNSDUCR"/>
</dbReference>
<comment type="similarity">
    <text evidence="3">Belongs to the methyl-accepting chemotaxis (MCP) protein family.</text>
</comment>
<comment type="subcellular location">
    <subcellularLocation>
        <location evidence="1">Membrane</location>
    </subcellularLocation>
</comment>
<dbReference type="AlphaFoldDB" id="A0A8E2VNP2"/>
<dbReference type="Proteomes" id="UP000244037">
    <property type="component" value="Unassembled WGS sequence"/>
</dbReference>
<dbReference type="InterPro" id="IPR004089">
    <property type="entry name" value="MCPsignal_dom"/>
</dbReference>
<dbReference type="PANTHER" id="PTHR43531:SF11">
    <property type="entry name" value="METHYL-ACCEPTING CHEMOTAXIS PROTEIN 3"/>
    <property type="match status" value="1"/>
</dbReference>
<feature type="domain" description="Methyl-accepting transducer" evidence="5">
    <location>
        <begin position="189"/>
        <end position="418"/>
    </location>
</feature>
<dbReference type="SUPFAM" id="SSF55785">
    <property type="entry name" value="PYP-like sensor domain (PAS domain)"/>
    <property type="match status" value="1"/>
</dbReference>
<feature type="domain" description="PAS" evidence="6">
    <location>
        <begin position="38"/>
        <end position="71"/>
    </location>
</feature>
<dbReference type="PROSITE" id="PS50112">
    <property type="entry name" value="PAS"/>
    <property type="match status" value="1"/>
</dbReference>
<sequence length="453" mass="47588">MMFGRSQRNSAAKDKADLAQAFFAVIDRTQATIQFRPDGTIITANANFLKALGYTEAEIAGRHHSMFVDPDYVKTPAYKAFWEGLGSGQSFTDQFPRIRKNGSIIWIQATYAPCLDENGHTTRVIKIATDITERHSGIEEIAKGLQRLQSGDLSHRVPGSGLPDIAALADAYNSAVGQLSTTIATVKDVSSIVERTAQEVGQASSDLSRRTETQAATLEETAAAIDELTATVRGAASAIKDVEQSADRAMATAESGGRVVGDAVEAMARIDTSSKKISQILSVMKDIAFQTNLLALNAGVEAARAGEAGRGFAVVASEVRALAQRSGEASGEISALVQESTQNVKLGVGLVNNAGSELTRIIEAVSGMREHISQIASGASEQAITLNEINTGVGQLDTVTQQNAAMVEQATAASQGLASEARELAAQVSIFRTANDGYPAAGSVVPFRASNAA</sequence>
<keyword evidence="2" id="KW-0145">Chemotaxis</keyword>
<dbReference type="InterPro" id="IPR003660">
    <property type="entry name" value="HAMP_dom"/>
</dbReference>
<dbReference type="CDD" id="cd06225">
    <property type="entry name" value="HAMP"/>
    <property type="match status" value="1"/>
</dbReference>
<evidence type="ECO:0000256" key="2">
    <source>
        <dbReference type="ARBA" id="ARBA00022500"/>
    </source>
</evidence>
<dbReference type="Pfam" id="PF00672">
    <property type="entry name" value="HAMP"/>
    <property type="match status" value="1"/>
</dbReference>
<dbReference type="GO" id="GO:0007165">
    <property type="term" value="P:signal transduction"/>
    <property type="evidence" value="ECO:0007669"/>
    <property type="project" value="UniProtKB-KW"/>
</dbReference>
<comment type="caution">
    <text evidence="9">The sequence shown here is derived from an EMBL/GenBank/DDBJ whole genome shotgun (WGS) entry which is preliminary data.</text>
</comment>
<gene>
    <name evidence="9" type="ORF">C8N38_1029</name>
</gene>
<evidence type="ECO:0000256" key="1">
    <source>
        <dbReference type="ARBA" id="ARBA00004370"/>
    </source>
</evidence>
<dbReference type="GO" id="GO:0016020">
    <property type="term" value="C:membrane"/>
    <property type="evidence" value="ECO:0007669"/>
    <property type="project" value="UniProtKB-SubCell"/>
</dbReference>
<dbReference type="InterPro" id="IPR004090">
    <property type="entry name" value="Chemotax_Me-accpt_rcpt"/>
</dbReference>
<reference evidence="9 10" key="1">
    <citation type="submission" date="2018-04" db="EMBL/GenBank/DDBJ databases">
        <title>Genomic Encyclopedia of Archaeal and Bacterial Type Strains, Phase II (KMG-II): from individual species to whole genera.</title>
        <authorList>
            <person name="Goeker M."/>
        </authorList>
    </citation>
    <scope>NUCLEOTIDE SEQUENCE [LARGE SCALE GENOMIC DNA]</scope>
    <source>
        <strain evidence="9 10">DSM 19783</strain>
    </source>
</reference>
<dbReference type="InterPro" id="IPR000700">
    <property type="entry name" value="PAS-assoc_C"/>
</dbReference>
<dbReference type="CDD" id="cd11386">
    <property type="entry name" value="MCP_signal"/>
    <property type="match status" value="1"/>
</dbReference>
<proteinExistence type="inferred from homology"/>
<dbReference type="CDD" id="cd00130">
    <property type="entry name" value="PAS"/>
    <property type="match status" value="1"/>
</dbReference>
<dbReference type="SUPFAM" id="SSF58104">
    <property type="entry name" value="Methyl-accepting chemotaxis protein (MCP) signaling domain"/>
    <property type="match status" value="1"/>
</dbReference>
<dbReference type="Gene3D" id="3.30.450.20">
    <property type="entry name" value="PAS domain"/>
    <property type="match status" value="1"/>
</dbReference>
<dbReference type="InterPro" id="IPR051310">
    <property type="entry name" value="MCP_chemotaxis"/>
</dbReference>
<evidence type="ECO:0000259" key="6">
    <source>
        <dbReference type="PROSITE" id="PS50112"/>
    </source>
</evidence>
<evidence type="ECO:0000313" key="9">
    <source>
        <dbReference type="EMBL" id="PTW51219.1"/>
    </source>
</evidence>